<keyword evidence="2" id="KW-0472">Membrane</keyword>
<evidence type="ECO:0000256" key="1">
    <source>
        <dbReference type="SAM" id="MobiDB-lite"/>
    </source>
</evidence>
<keyword evidence="2" id="KW-0812">Transmembrane</keyword>
<comment type="caution">
    <text evidence="3">The sequence shown here is derived from an EMBL/GenBank/DDBJ whole genome shotgun (WGS) entry which is preliminary data.</text>
</comment>
<reference evidence="3" key="2">
    <citation type="submission" date="2023-06" db="EMBL/GenBank/DDBJ databases">
        <authorList>
            <consortium name="Lawrence Berkeley National Laboratory"/>
            <person name="Haridas S."/>
            <person name="Hensen N."/>
            <person name="Bonometti L."/>
            <person name="Westerberg I."/>
            <person name="Brannstrom I.O."/>
            <person name="Guillou S."/>
            <person name="Cros-Aarteil S."/>
            <person name="Calhoun S."/>
            <person name="Kuo A."/>
            <person name="Mondo S."/>
            <person name="Pangilinan J."/>
            <person name="Riley R."/>
            <person name="Labutti K."/>
            <person name="Andreopoulos B."/>
            <person name="Lipzen A."/>
            <person name="Chen C."/>
            <person name="Yanf M."/>
            <person name="Daum C."/>
            <person name="Ng V."/>
            <person name="Clum A."/>
            <person name="Steindorff A."/>
            <person name="Ohm R."/>
            <person name="Martin F."/>
            <person name="Silar P."/>
            <person name="Natvig D."/>
            <person name="Lalanne C."/>
            <person name="Gautier V."/>
            <person name="Ament-Velasquez S.L."/>
            <person name="Kruys A."/>
            <person name="Hutchinson M.I."/>
            <person name="Powell A.J."/>
            <person name="Barry K."/>
            <person name="Miller A.N."/>
            <person name="Grigoriev I.V."/>
            <person name="Debuchy R."/>
            <person name="Gladieux P."/>
            <person name="Thoren M.H."/>
            <person name="Johannesson H."/>
        </authorList>
    </citation>
    <scope>NUCLEOTIDE SEQUENCE</scope>
    <source>
        <strain evidence="3">CBS 168.71</strain>
    </source>
</reference>
<feature type="transmembrane region" description="Helical" evidence="2">
    <location>
        <begin position="129"/>
        <end position="149"/>
    </location>
</feature>
<evidence type="ECO:0000313" key="4">
    <source>
        <dbReference type="Proteomes" id="UP001278766"/>
    </source>
</evidence>
<organism evidence="3 4">
    <name type="scientific">Chaetomium fimeti</name>
    <dbReference type="NCBI Taxonomy" id="1854472"/>
    <lineage>
        <taxon>Eukaryota</taxon>
        <taxon>Fungi</taxon>
        <taxon>Dikarya</taxon>
        <taxon>Ascomycota</taxon>
        <taxon>Pezizomycotina</taxon>
        <taxon>Sordariomycetes</taxon>
        <taxon>Sordariomycetidae</taxon>
        <taxon>Sordariales</taxon>
        <taxon>Chaetomiaceae</taxon>
        <taxon>Chaetomium</taxon>
    </lineage>
</organism>
<feature type="region of interest" description="Disordered" evidence="1">
    <location>
        <begin position="424"/>
        <end position="461"/>
    </location>
</feature>
<feature type="transmembrane region" description="Helical" evidence="2">
    <location>
        <begin position="307"/>
        <end position="328"/>
    </location>
</feature>
<dbReference type="Pfam" id="PF10361">
    <property type="entry name" value="DUF2434"/>
    <property type="match status" value="1"/>
</dbReference>
<dbReference type="RefSeq" id="XP_062654420.1">
    <property type="nucleotide sequence ID" value="XM_062808325.1"/>
</dbReference>
<feature type="transmembrane region" description="Helical" evidence="2">
    <location>
        <begin position="213"/>
        <end position="231"/>
    </location>
</feature>
<evidence type="ECO:0000256" key="2">
    <source>
        <dbReference type="SAM" id="Phobius"/>
    </source>
</evidence>
<feature type="transmembrane region" description="Helical" evidence="2">
    <location>
        <begin position="340"/>
        <end position="363"/>
    </location>
</feature>
<feature type="compositionally biased region" description="Polar residues" evidence="1">
    <location>
        <begin position="514"/>
        <end position="523"/>
    </location>
</feature>
<dbReference type="AlphaFoldDB" id="A0AAE0H6T4"/>
<feature type="region of interest" description="Disordered" evidence="1">
    <location>
        <begin position="490"/>
        <end position="557"/>
    </location>
</feature>
<sequence>MALLQAREALSFPPGDNVTDTVINNVHLNLTTLEHWNYTLYSNGSLSNGSWCLLTFEHYAPSYLLPNGTFLNATWCWAPTEPIGVRGGIAIGYAVLFGIALVMTIVCLNKHGKLHLPAEKRFYPIGRRWQWYWGSFVCATAMISLLVSVDVDRYFLPELPVILTSFFWYIMQIGAVAIVWEAVRHWGSWMERQFIDPDPFSLRDDDRRSRVEFYLPLFAYLFLWLNFFMIVPRNWTPIQHQRYPQQTIDEAAPTATDTRFKAGAFLLAVCWLITAFSLRHSIKYYCPRNRGIFNRIIGFVRYTPLRFALIMPLAAAIIAYQGLVAFYFDYSPLKVGGLNAAIYAGGYTPALLIVWIQALFGFANPNEDRELQRQRRVRTQALNREMGIVIKPSWWHRINGEYMDPNEGMRERLMRNVREIHGTKATGPAAENGRTEGADEPVEMTPVSPPPLASPRVTSPPVEAYIGRSDRRRQERTAELAAGLLFPEAAQGSAAATARRRAELMMDGPPPPSYTDTVGSTQPAPNPGPPNVARSLSGQSSASTNQPPQQIRSMLDV</sequence>
<dbReference type="EMBL" id="JAUEPN010000011">
    <property type="protein sequence ID" value="KAK3290906.1"/>
    <property type="molecule type" value="Genomic_DNA"/>
</dbReference>
<keyword evidence="4" id="KW-1185">Reference proteome</keyword>
<feature type="compositionally biased region" description="Polar residues" evidence="1">
    <location>
        <begin position="534"/>
        <end position="557"/>
    </location>
</feature>
<reference evidence="3" key="1">
    <citation type="journal article" date="2023" name="Mol. Phylogenet. Evol.">
        <title>Genome-scale phylogeny and comparative genomics of the fungal order Sordariales.</title>
        <authorList>
            <person name="Hensen N."/>
            <person name="Bonometti L."/>
            <person name="Westerberg I."/>
            <person name="Brannstrom I.O."/>
            <person name="Guillou S."/>
            <person name="Cros-Aarteil S."/>
            <person name="Calhoun S."/>
            <person name="Haridas S."/>
            <person name="Kuo A."/>
            <person name="Mondo S."/>
            <person name="Pangilinan J."/>
            <person name="Riley R."/>
            <person name="LaButti K."/>
            <person name="Andreopoulos B."/>
            <person name="Lipzen A."/>
            <person name="Chen C."/>
            <person name="Yan M."/>
            <person name="Daum C."/>
            <person name="Ng V."/>
            <person name="Clum A."/>
            <person name="Steindorff A."/>
            <person name="Ohm R.A."/>
            <person name="Martin F."/>
            <person name="Silar P."/>
            <person name="Natvig D.O."/>
            <person name="Lalanne C."/>
            <person name="Gautier V."/>
            <person name="Ament-Velasquez S.L."/>
            <person name="Kruys A."/>
            <person name="Hutchinson M.I."/>
            <person name="Powell A.J."/>
            <person name="Barry K."/>
            <person name="Miller A.N."/>
            <person name="Grigoriev I.V."/>
            <person name="Debuchy R."/>
            <person name="Gladieux P."/>
            <person name="Hiltunen Thoren M."/>
            <person name="Johannesson H."/>
        </authorList>
    </citation>
    <scope>NUCLEOTIDE SEQUENCE</scope>
    <source>
        <strain evidence="3">CBS 168.71</strain>
    </source>
</reference>
<evidence type="ECO:0000313" key="3">
    <source>
        <dbReference type="EMBL" id="KAK3290906.1"/>
    </source>
</evidence>
<protein>
    <submittedName>
        <fullName evidence="3">Uncharacterized protein</fullName>
    </submittedName>
</protein>
<dbReference type="Proteomes" id="UP001278766">
    <property type="component" value="Unassembled WGS sequence"/>
</dbReference>
<name>A0AAE0H6T4_9PEZI</name>
<proteinExistence type="predicted"/>
<accession>A0AAE0H6T4</accession>
<feature type="transmembrane region" description="Helical" evidence="2">
    <location>
        <begin position="264"/>
        <end position="286"/>
    </location>
</feature>
<feature type="transmembrane region" description="Helical" evidence="2">
    <location>
        <begin position="89"/>
        <end position="108"/>
    </location>
</feature>
<dbReference type="InterPro" id="IPR018830">
    <property type="entry name" value="DUF2434"/>
</dbReference>
<gene>
    <name evidence="3" type="ORF">B0H64DRAFT_49469</name>
</gene>
<dbReference type="GeneID" id="87845273"/>
<keyword evidence="2" id="KW-1133">Transmembrane helix</keyword>
<feature type="transmembrane region" description="Helical" evidence="2">
    <location>
        <begin position="161"/>
        <end position="183"/>
    </location>
</feature>